<dbReference type="PANTHER" id="PTHR19860">
    <property type="entry name" value="DDB1- AND CUL4-ASSOCIATED FACTOR 12-RELATED"/>
    <property type="match status" value="1"/>
</dbReference>
<dbReference type="SUPFAM" id="SSF52540">
    <property type="entry name" value="P-loop containing nucleoside triphosphate hydrolases"/>
    <property type="match status" value="1"/>
</dbReference>
<accession>A0A267F7M9</accession>
<dbReference type="AlphaFoldDB" id="A0A267F7M9"/>
<dbReference type="EMBL" id="NIVC01001291">
    <property type="protein sequence ID" value="PAA69781.1"/>
    <property type="molecule type" value="Genomic_DNA"/>
</dbReference>
<evidence type="ECO:0000313" key="4">
    <source>
        <dbReference type="EMBL" id="PAA69781.1"/>
    </source>
</evidence>
<dbReference type="InterPro" id="IPR025139">
    <property type="entry name" value="DUF4062"/>
</dbReference>
<dbReference type="GO" id="GO:0080008">
    <property type="term" value="C:Cul4-RING E3 ubiquitin ligase complex"/>
    <property type="evidence" value="ECO:0007669"/>
    <property type="project" value="TreeGrafter"/>
</dbReference>
<dbReference type="STRING" id="282301.A0A267F7M9"/>
<feature type="domain" description="AAA+ ATPase" evidence="3">
    <location>
        <begin position="377"/>
        <end position="522"/>
    </location>
</feature>
<keyword evidence="1" id="KW-0677">Repeat</keyword>
<dbReference type="InterPro" id="IPR051191">
    <property type="entry name" value="DCAF12"/>
</dbReference>
<dbReference type="PANTHER" id="PTHR19860:SF42">
    <property type="entry name" value="RING-TYPE DOMAIN-CONTAINING PROTEIN"/>
    <property type="match status" value="1"/>
</dbReference>
<name>A0A267F7M9_9PLAT</name>
<proteinExistence type="predicted"/>
<comment type="caution">
    <text evidence="4">The sequence shown here is derived from an EMBL/GenBank/DDBJ whole genome shotgun (WGS) entry which is preliminary data.</text>
</comment>
<dbReference type="Pfam" id="PF13271">
    <property type="entry name" value="DUF4062"/>
    <property type="match status" value="1"/>
</dbReference>
<protein>
    <recommendedName>
        <fullName evidence="3">AAA+ ATPase domain-containing protein</fullName>
    </recommendedName>
</protein>
<dbReference type="SMART" id="SM00382">
    <property type="entry name" value="AAA"/>
    <property type="match status" value="1"/>
</dbReference>
<feature type="region of interest" description="Disordered" evidence="2">
    <location>
        <begin position="296"/>
        <end position="322"/>
    </location>
</feature>
<dbReference type="Proteomes" id="UP000215902">
    <property type="component" value="Unassembled WGS sequence"/>
</dbReference>
<dbReference type="OrthoDB" id="2325716at2759"/>
<gene>
    <name evidence="4" type="ORF">BOX15_Mlig012051g2</name>
</gene>
<organism evidence="4 5">
    <name type="scientific">Macrostomum lignano</name>
    <dbReference type="NCBI Taxonomy" id="282301"/>
    <lineage>
        <taxon>Eukaryota</taxon>
        <taxon>Metazoa</taxon>
        <taxon>Spiralia</taxon>
        <taxon>Lophotrochozoa</taxon>
        <taxon>Platyhelminthes</taxon>
        <taxon>Rhabditophora</taxon>
        <taxon>Macrostomorpha</taxon>
        <taxon>Macrostomida</taxon>
        <taxon>Macrostomidae</taxon>
        <taxon>Macrostomum</taxon>
    </lineage>
</organism>
<keyword evidence="5" id="KW-1185">Reference proteome</keyword>
<evidence type="ECO:0000256" key="2">
    <source>
        <dbReference type="SAM" id="MobiDB-lite"/>
    </source>
</evidence>
<dbReference type="InterPro" id="IPR003593">
    <property type="entry name" value="AAA+_ATPase"/>
</dbReference>
<evidence type="ECO:0000256" key="1">
    <source>
        <dbReference type="ARBA" id="ARBA00022737"/>
    </source>
</evidence>
<reference evidence="4 5" key="1">
    <citation type="submission" date="2017-06" db="EMBL/GenBank/DDBJ databases">
        <title>A platform for efficient transgenesis in Macrostomum lignano, a flatworm model organism for stem cell research.</title>
        <authorList>
            <person name="Berezikov E."/>
        </authorList>
    </citation>
    <scope>NUCLEOTIDE SEQUENCE [LARGE SCALE GENOMIC DNA]</scope>
    <source>
        <strain evidence="4">DV1</strain>
        <tissue evidence="4">Whole organism</tissue>
    </source>
</reference>
<feature type="compositionally biased region" description="Low complexity" evidence="2">
    <location>
        <begin position="305"/>
        <end position="315"/>
    </location>
</feature>
<sequence>MYKRFVRESSELEPFRAQCESSGAHGNPEVDDLWARIDARNRRQAGQTAAQEPKIAGGPSDLNAAARARHQWGTVRIFISSTFKDFFAERESLVKRVFPSLREWCEKRRIALYDYDLRWGVPKDSTSSEAVRTCLELLDRCQTEAGGRAFFLGLVGDRFGWVPGPADLDEELQLQYDWTFGSSVTQMEVVHGAMAKLSPNALFMVRDSACYADIPDAQRKDFVESAGSVTARHVARQKLELAKRFPPSQVRLYSVRYAGSVKEGKRERVQFSGFEEFERQVLTFFQKTIAAEFPLHVASEPPEEPVTSSEKPTSEAAGDSGESNETHICYMFALAGNAQGQTACLNLMRDFASADDPDASKLPPLFGDLEEASETSGLRALAICGDTGAGKSTVLARLGQLFVDKKGFDVMAHFSQFSPTSGDAQALRKKLRDFFLDFVPKENVTAITKDTSVENILELVSKITSRRFIVLIDAYECFFESSHPRDLLPAAWPANVRCILTCHKSEAARCFGDRVVHLYNLEPLEPDACRAVCRGYLDAFGKRLDAAQLTSLLGKASATNPLWLTQACEELRVFGDYAALSQMIANFPDDTHELLKTIGARILKDDKPDGLVATLLSLVSVSRVGLWEKHARRLLHFASNGQETKDESENDEVPLAEYLRLRRETKAFLRSIARESTCLTFQHRASRAAVQELLLAEPEAVIRWHSLVANFILSRLRNGFDAVLSRDLPHHLYYCDRRSELHKILSFDQSSRHIAIRIPTITSSYVYNSWRCRQVKVTPESKQASLVVCTFCKNLPTRVGTLRSAGCAYCGMMIMRGHSVPAGTCQMHQAPHASMLRCWFCGRTDSNAAQLSICSMCNNMSSPMWCCQPVLETDRQFQFLQRGQTKRSNLFF</sequence>
<evidence type="ECO:0000313" key="5">
    <source>
        <dbReference type="Proteomes" id="UP000215902"/>
    </source>
</evidence>
<dbReference type="InterPro" id="IPR027417">
    <property type="entry name" value="P-loop_NTPase"/>
</dbReference>
<evidence type="ECO:0000259" key="3">
    <source>
        <dbReference type="SMART" id="SM00382"/>
    </source>
</evidence>